<dbReference type="Proteomes" id="UP001159364">
    <property type="component" value="Linkage Group LG05"/>
</dbReference>
<keyword evidence="4" id="KW-0678">Repressor</keyword>
<dbReference type="PANTHER" id="PTHR48249:SF3">
    <property type="entry name" value="MEDIATOR OF RNA POLYMERASE II TRANSCRIPTION SUBUNIT 13"/>
    <property type="match status" value="1"/>
</dbReference>
<gene>
    <name evidence="8" type="ORF">K2173_003530</name>
</gene>
<keyword evidence="5" id="KW-0805">Transcription regulation</keyword>
<dbReference type="EMBL" id="JAIWQS010000005">
    <property type="protein sequence ID" value="KAJ8763748.1"/>
    <property type="molecule type" value="Genomic_DNA"/>
</dbReference>
<evidence type="ECO:0000256" key="5">
    <source>
        <dbReference type="ARBA" id="ARBA00023015"/>
    </source>
</evidence>
<keyword evidence="7" id="KW-0539">Nucleus</keyword>
<comment type="subcellular location">
    <subcellularLocation>
        <location evidence="1">Nucleus</location>
    </subcellularLocation>
</comment>
<comment type="caution">
    <text evidence="8">The sequence shown here is derived from an EMBL/GenBank/DDBJ whole genome shotgun (WGS) entry which is preliminary data.</text>
</comment>
<evidence type="ECO:0000256" key="2">
    <source>
        <dbReference type="ARBA" id="ARBA00009354"/>
    </source>
</evidence>
<dbReference type="GO" id="GO:0045944">
    <property type="term" value="P:positive regulation of transcription by RNA polymerase II"/>
    <property type="evidence" value="ECO:0007669"/>
    <property type="project" value="TreeGrafter"/>
</dbReference>
<evidence type="ECO:0000256" key="6">
    <source>
        <dbReference type="ARBA" id="ARBA00023163"/>
    </source>
</evidence>
<comment type="similarity">
    <text evidence="2">Belongs to the Mediator complex subunit 13 family.</text>
</comment>
<keyword evidence="9" id="KW-1185">Reference proteome</keyword>
<evidence type="ECO:0000313" key="8">
    <source>
        <dbReference type="EMBL" id="KAJ8763748.1"/>
    </source>
</evidence>
<dbReference type="AlphaFoldDB" id="A0AAV8TC22"/>
<evidence type="ECO:0000256" key="4">
    <source>
        <dbReference type="ARBA" id="ARBA00022491"/>
    </source>
</evidence>
<accession>A0AAV8TC22</accession>
<protein>
    <recommendedName>
        <fullName evidence="3">Mediator of RNA polymerase II transcription subunit 13</fullName>
    </recommendedName>
</protein>
<evidence type="ECO:0000313" key="9">
    <source>
        <dbReference type="Proteomes" id="UP001159364"/>
    </source>
</evidence>
<dbReference type="PANTHER" id="PTHR48249">
    <property type="entry name" value="MEDIATOR OF RNA POLYMERASE II TRANSCRIPTION SUBUNIT 13"/>
    <property type="match status" value="1"/>
</dbReference>
<evidence type="ECO:0000256" key="1">
    <source>
        <dbReference type="ARBA" id="ARBA00004123"/>
    </source>
</evidence>
<name>A0AAV8TC22_9ROSI</name>
<dbReference type="GO" id="GO:0016592">
    <property type="term" value="C:mediator complex"/>
    <property type="evidence" value="ECO:0007669"/>
    <property type="project" value="TreeGrafter"/>
</dbReference>
<sequence length="163" mass="18042">MQRNHNILNSQYESQLYLATKERHIRTLSSGDIDRVLNCSSKNSSYRLPVIVSPHGMRGWLTGCCPNDLVEQVYFGSGKFRTSNGFVGLSNNVSQGLGYQLRGQSCYVKITLGCPQSDSDKALQSNSNSTVNIPKNHVVESSAIGRSDLKFFFAFILLGKENS</sequence>
<reference evidence="8 9" key="1">
    <citation type="submission" date="2021-09" db="EMBL/GenBank/DDBJ databases">
        <title>Genomic insights and catalytic innovation underlie evolution of tropane alkaloids biosynthesis.</title>
        <authorList>
            <person name="Wang Y.-J."/>
            <person name="Tian T."/>
            <person name="Huang J.-P."/>
            <person name="Huang S.-X."/>
        </authorList>
    </citation>
    <scope>NUCLEOTIDE SEQUENCE [LARGE SCALE GENOMIC DNA]</scope>
    <source>
        <strain evidence="8">KIB-2018</strain>
        <tissue evidence="8">Leaf</tissue>
    </source>
</reference>
<evidence type="ECO:0000256" key="3">
    <source>
        <dbReference type="ARBA" id="ARBA00019618"/>
    </source>
</evidence>
<proteinExistence type="inferred from homology"/>
<dbReference type="InterPro" id="IPR051139">
    <property type="entry name" value="Mediator_complx_sub13"/>
</dbReference>
<dbReference type="GO" id="GO:0003713">
    <property type="term" value="F:transcription coactivator activity"/>
    <property type="evidence" value="ECO:0007669"/>
    <property type="project" value="TreeGrafter"/>
</dbReference>
<organism evidence="8 9">
    <name type="scientific">Erythroxylum novogranatense</name>
    <dbReference type="NCBI Taxonomy" id="1862640"/>
    <lineage>
        <taxon>Eukaryota</taxon>
        <taxon>Viridiplantae</taxon>
        <taxon>Streptophyta</taxon>
        <taxon>Embryophyta</taxon>
        <taxon>Tracheophyta</taxon>
        <taxon>Spermatophyta</taxon>
        <taxon>Magnoliopsida</taxon>
        <taxon>eudicotyledons</taxon>
        <taxon>Gunneridae</taxon>
        <taxon>Pentapetalae</taxon>
        <taxon>rosids</taxon>
        <taxon>fabids</taxon>
        <taxon>Malpighiales</taxon>
        <taxon>Erythroxylaceae</taxon>
        <taxon>Erythroxylum</taxon>
    </lineage>
</organism>
<evidence type="ECO:0000256" key="7">
    <source>
        <dbReference type="ARBA" id="ARBA00023242"/>
    </source>
</evidence>
<keyword evidence="6" id="KW-0804">Transcription</keyword>